<evidence type="ECO:0000256" key="7">
    <source>
        <dbReference type="ARBA" id="ARBA00022664"/>
    </source>
</evidence>
<dbReference type="EMBL" id="PHAO01000001">
    <property type="protein sequence ID" value="PKN02963.1"/>
    <property type="molecule type" value="Genomic_DNA"/>
</dbReference>
<dbReference type="GO" id="GO:0006397">
    <property type="term" value="P:mRNA processing"/>
    <property type="evidence" value="ECO:0007669"/>
    <property type="project" value="UniProtKB-UniRule"/>
</dbReference>
<feature type="active site" evidence="15">
    <location>
        <position position="122"/>
    </location>
</feature>
<keyword evidence="8 15" id="KW-0819">tRNA processing</keyword>
<comment type="cofactor">
    <cofactor evidence="15">
        <name>Mg(2+)</name>
        <dbReference type="ChEBI" id="CHEBI:18420"/>
    </cofactor>
</comment>
<dbReference type="SMART" id="SM00535">
    <property type="entry name" value="RIBOc"/>
    <property type="match status" value="1"/>
</dbReference>
<keyword evidence="13 15" id="KW-0460">Magnesium</keyword>
<dbReference type="HAMAP" id="MF_00104">
    <property type="entry name" value="RNase_III"/>
    <property type="match status" value="1"/>
</dbReference>
<evidence type="ECO:0000256" key="8">
    <source>
        <dbReference type="ARBA" id="ARBA00022694"/>
    </source>
</evidence>
<keyword evidence="5 15" id="KW-0963">Cytoplasm</keyword>
<evidence type="ECO:0000256" key="11">
    <source>
        <dbReference type="ARBA" id="ARBA00022759"/>
    </source>
</evidence>
<keyword evidence="11 15" id="KW-0255">Endonuclease</keyword>
<evidence type="ECO:0000313" key="19">
    <source>
        <dbReference type="Proteomes" id="UP000233417"/>
    </source>
</evidence>
<dbReference type="FunFam" id="3.30.160.20:FF:000003">
    <property type="entry name" value="Ribonuclease 3"/>
    <property type="match status" value="1"/>
</dbReference>
<dbReference type="Pfam" id="PF14622">
    <property type="entry name" value="Ribonucleas_3_3"/>
    <property type="match status" value="1"/>
</dbReference>
<dbReference type="AlphaFoldDB" id="A0A2N2F488"/>
<dbReference type="SUPFAM" id="SSF54768">
    <property type="entry name" value="dsRNA-binding domain-like"/>
    <property type="match status" value="1"/>
</dbReference>
<accession>A0A2N2F488</accession>
<feature type="domain" description="RNase III" evidence="17">
    <location>
        <begin position="5"/>
        <end position="133"/>
    </location>
</feature>
<dbReference type="PROSITE" id="PS50142">
    <property type="entry name" value="RNASE_3_2"/>
    <property type="match status" value="1"/>
</dbReference>
<dbReference type="GO" id="GO:0008033">
    <property type="term" value="P:tRNA processing"/>
    <property type="evidence" value="ECO:0007669"/>
    <property type="project" value="UniProtKB-KW"/>
</dbReference>
<feature type="binding site" evidence="15">
    <location>
        <position position="46"/>
    </location>
    <ligand>
        <name>Mg(2+)</name>
        <dbReference type="ChEBI" id="CHEBI:18420"/>
    </ligand>
</feature>
<comment type="caution">
    <text evidence="18">The sequence shown here is derived from an EMBL/GenBank/DDBJ whole genome shotgun (WGS) entry which is preliminary data.</text>
</comment>
<dbReference type="Proteomes" id="UP000233417">
    <property type="component" value="Unassembled WGS sequence"/>
</dbReference>
<evidence type="ECO:0000256" key="4">
    <source>
        <dbReference type="ARBA" id="ARBA00011738"/>
    </source>
</evidence>
<feature type="domain" description="DRBM" evidence="16">
    <location>
        <begin position="160"/>
        <end position="229"/>
    </location>
</feature>
<dbReference type="GO" id="GO:0019843">
    <property type="term" value="F:rRNA binding"/>
    <property type="evidence" value="ECO:0007669"/>
    <property type="project" value="UniProtKB-KW"/>
</dbReference>
<keyword evidence="12 15" id="KW-0378">Hydrolase</keyword>
<dbReference type="GO" id="GO:0046872">
    <property type="term" value="F:metal ion binding"/>
    <property type="evidence" value="ECO:0007669"/>
    <property type="project" value="UniProtKB-KW"/>
</dbReference>
<keyword evidence="6 15" id="KW-0698">rRNA processing</keyword>
<evidence type="ECO:0000259" key="17">
    <source>
        <dbReference type="PROSITE" id="PS50142"/>
    </source>
</evidence>
<evidence type="ECO:0000256" key="6">
    <source>
        <dbReference type="ARBA" id="ARBA00022552"/>
    </source>
</evidence>
<sequence>MINQINSLEQNIEIEFTDKVLLETSVTHRSYLNEHREIPEHNERLEFLGDAVLELIVSDYLYKEFLDRAEGELTSFRSALVRTDSLAESAKNLRIGEFLRLSRGEEDSGGREKDYLLANAFEAVLGAIYLDKGYEEAKNFVYRTLIPKLGEIVEYRLDIDNKTKIQELAQSEYKTTPTYEVINEQGPDHDKTFTVVVKIDDKIIGEGTGSSKQKAEERAAEVGIEYIESKK</sequence>
<dbReference type="InterPro" id="IPR014720">
    <property type="entry name" value="dsRBD_dom"/>
</dbReference>
<keyword evidence="10 15" id="KW-0479">Metal-binding</keyword>
<dbReference type="GO" id="GO:0003725">
    <property type="term" value="F:double-stranded RNA binding"/>
    <property type="evidence" value="ECO:0007669"/>
    <property type="project" value="TreeGrafter"/>
</dbReference>
<dbReference type="Pfam" id="PF00035">
    <property type="entry name" value="dsrm"/>
    <property type="match status" value="1"/>
</dbReference>
<keyword evidence="7 15" id="KW-0507">mRNA processing</keyword>
<feature type="active site" evidence="15">
    <location>
        <position position="50"/>
    </location>
</feature>
<comment type="subcellular location">
    <subcellularLocation>
        <location evidence="2 15">Cytoplasm</location>
    </subcellularLocation>
</comment>
<dbReference type="SMART" id="SM00358">
    <property type="entry name" value="DSRM"/>
    <property type="match status" value="1"/>
</dbReference>
<dbReference type="GO" id="GO:0004525">
    <property type="term" value="F:ribonuclease III activity"/>
    <property type="evidence" value="ECO:0007669"/>
    <property type="project" value="UniProtKB-UniRule"/>
</dbReference>
<dbReference type="InterPro" id="IPR036389">
    <property type="entry name" value="RNase_III_sf"/>
</dbReference>
<dbReference type="SUPFAM" id="SSF69065">
    <property type="entry name" value="RNase III domain-like"/>
    <property type="match status" value="1"/>
</dbReference>
<comment type="function">
    <text evidence="15">Digests double-stranded RNA. Involved in the processing of primary rRNA transcript to yield the immediate precursors to the large and small rRNAs (23S and 16S). Processes some mRNAs, and tRNAs when they are encoded in the rRNA operon. Processes pre-crRNA and tracrRNA of type II CRISPR loci if present in the organism.</text>
</comment>
<evidence type="ECO:0000256" key="13">
    <source>
        <dbReference type="ARBA" id="ARBA00022842"/>
    </source>
</evidence>
<dbReference type="GO" id="GO:0042802">
    <property type="term" value="F:identical protein binding"/>
    <property type="evidence" value="ECO:0007669"/>
    <property type="project" value="UniProtKB-ARBA"/>
</dbReference>
<reference evidence="18 19" key="1">
    <citation type="journal article" date="2017" name="ISME J.">
        <title>Potential for microbial H2 and metal transformations associated with novel bacteria and archaea in deep terrestrial subsurface sediments.</title>
        <authorList>
            <person name="Hernsdorf A.W."/>
            <person name="Amano Y."/>
            <person name="Miyakawa K."/>
            <person name="Ise K."/>
            <person name="Suzuki Y."/>
            <person name="Anantharaman K."/>
            <person name="Probst A."/>
            <person name="Burstein D."/>
            <person name="Thomas B.C."/>
            <person name="Banfield J.F."/>
        </authorList>
    </citation>
    <scope>NUCLEOTIDE SEQUENCE [LARGE SCALE GENOMIC DNA]</scope>
    <source>
        <strain evidence="18">HGW-Dojkabacteria-1</strain>
    </source>
</reference>
<dbReference type="GO" id="GO:0005737">
    <property type="term" value="C:cytoplasm"/>
    <property type="evidence" value="ECO:0007669"/>
    <property type="project" value="UniProtKB-SubCell"/>
</dbReference>
<comment type="subunit">
    <text evidence="4 15">Homodimer.</text>
</comment>
<dbReference type="CDD" id="cd00593">
    <property type="entry name" value="RIBOc"/>
    <property type="match status" value="1"/>
</dbReference>
<evidence type="ECO:0000256" key="5">
    <source>
        <dbReference type="ARBA" id="ARBA00022490"/>
    </source>
</evidence>
<dbReference type="GO" id="GO:0010468">
    <property type="term" value="P:regulation of gene expression"/>
    <property type="evidence" value="ECO:0007669"/>
    <property type="project" value="TreeGrafter"/>
</dbReference>
<dbReference type="PROSITE" id="PS00517">
    <property type="entry name" value="RNASE_3_1"/>
    <property type="match status" value="1"/>
</dbReference>
<evidence type="ECO:0000256" key="2">
    <source>
        <dbReference type="ARBA" id="ARBA00004496"/>
    </source>
</evidence>
<evidence type="ECO:0000313" key="18">
    <source>
        <dbReference type="EMBL" id="PKN02963.1"/>
    </source>
</evidence>
<protein>
    <recommendedName>
        <fullName evidence="15">Ribonuclease 3</fullName>
        <ecNumber evidence="15">3.1.26.3</ecNumber>
    </recommendedName>
    <alternativeName>
        <fullName evidence="15">Ribonuclease III</fullName>
        <shortName evidence="15">RNase III</shortName>
    </alternativeName>
</protein>
<dbReference type="Gene3D" id="3.30.160.20">
    <property type="match status" value="1"/>
</dbReference>
<evidence type="ECO:0000256" key="14">
    <source>
        <dbReference type="ARBA" id="ARBA00022884"/>
    </source>
</evidence>
<dbReference type="InterPro" id="IPR011907">
    <property type="entry name" value="RNase_III"/>
</dbReference>
<evidence type="ECO:0000259" key="16">
    <source>
        <dbReference type="PROSITE" id="PS50137"/>
    </source>
</evidence>
<keyword evidence="14 15" id="KW-0694">RNA-binding</keyword>
<proteinExistence type="inferred from homology"/>
<keyword evidence="15" id="KW-0699">rRNA-binding</keyword>
<evidence type="ECO:0000256" key="15">
    <source>
        <dbReference type="HAMAP-Rule" id="MF_00104"/>
    </source>
</evidence>
<gene>
    <name evidence="15 18" type="primary">rnc</name>
    <name evidence="18" type="ORF">CVU76_02975</name>
</gene>
<organism evidence="18 19">
    <name type="scientific">Candidatus Dojkabacteria bacterium HGW-Dojkabacteria-1</name>
    <dbReference type="NCBI Taxonomy" id="2013761"/>
    <lineage>
        <taxon>Bacteria</taxon>
        <taxon>Candidatus Dojkabacteria</taxon>
    </lineage>
</organism>
<comment type="similarity">
    <text evidence="3">Belongs to the ribonuclease III family.</text>
</comment>
<comment type="catalytic activity">
    <reaction evidence="1 15">
        <text>Endonucleolytic cleavage to 5'-phosphomonoester.</text>
        <dbReference type="EC" id="3.1.26.3"/>
    </reaction>
</comment>
<dbReference type="CDD" id="cd10845">
    <property type="entry name" value="DSRM_RNAse_III_family"/>
    <property type="match status" value="1"/>
</dbReference>
<evidence type="ECO:0000256" key="1">
    <source>
        <dbReference type="ARBA" id="ARBA00000109"/>
    </source>
</evidence>
<dbReference type="NCBIfam" id="TIGR02191">
    <property type="entry name" value="RNaseIII"/>
    <property type="match status" value="1"/>
</dbReference>
<dbReference type="PROSITE" id="PS50137">
    <property type="entry name" value="DS_RBD"/>
    <property type="match status" value="1"/>
</dbReference>
<evidence type="ECO:0000256" key="3">
    <source>
        <dbReference type="ARBA" id="ARBA00010183"/>
    </source>
</evidence>
<dbReference type="InterPro" id="IPR000999">
    <property type="entry name" value="RNase_III_dom"/>
</dbReference>
<feature type="binding site" evidence="15">
    <location>
        <position position="119"/>
    </location>
    <ligand>
        <name>Mg(2+)</name>
        <dbReference type="ChEBI" id="CHEBI:18420"/>
    </ligand>
</feature>
<dbReference type="PANTHER" id="PTHR11207:SF0">
    <property type="entry name" value="RIBONUCLEASE 3"/>
    <property type="match status" value="1"/>
</dbReference>
<name>A0A2N2F488_9BACT</name>
<dbReference type="Gene3D" id="1.10.1520.10">
    <property type="entry name" value="Ribonuclease III domain"/>
    <property type="match status" value="1"/>
</dbReference>
<keyword evidence="9 15" id="KW-0540">Nuclease</keyword>
<dbReference type="EC" id="3.1.26.3" evidence="15"/>
<evidence type="ECO:0000256" key="10">
    <source>
        <dbReference type="ARBA" id="ARBA00022723"/>
    </source>
</evidence>
<dbReference type="PANTHER" id="PTHR11207">
    <property type="entry name" value="RIBONUCLEASE III"/>
    <property type="match status" value="1"/>
</dbReference>
<evidence type="ECO:0000256" key="9">
    <source>
        <dbReference type="ARBA" id="ARBA00022722"/>
    </source>
</evidence>
<dbReference type="GO" id="GO:0006364">
    <property type="term" value="P:rRNA processing"/>
    <property type="evidence" value="ECO:0007669"/>
    <property type="project" value="UniProtKB-UniRule"/>
</dbReference>
<feature type="binding site" evidence="15">
    <location>
        <position position="122"/>
    </location>
    <ligand>
        <name>Mg(2+)</name>
        <dbReference type="ChEBI" id="CHEBI:18420"/>
    </ligand>
</feature>
<dbReference type="FunFam" id="1.10.1520.10:FF:000001">
    <property type="entry name" value="Ribonuclease 3"/>
    <property type="match status" value="1"/>
</dbReference>
<evidence type="ECO:0000256" key="12">
    <source>
        <dbReference type="ARBA" id="ARBA00022801"/>
    </source>
</evidence>